<dbReference type="STRING" id="94643.A0A2A9MHC3"/>
<feature type="compositionally biased region" description="Basic and acidic residues" evidence="2">
    <location>
        <begin position="1054"/>
        <end position="1075"/>
    </location>
</feature>
<evidence type="ECO:0000313" key="3">
    <source>
        <dbReference type="EMBL" id="PFH35053.1"/>
    </source>
</evidence>
<evidence type="ECO:0000256" key="1">
    <source>
        <dbReference type="SAM" id="Coils"/>
    </source>
</evidence>
<feature type="region of interest" description="Disordered" evidence="2">
    <location>
        <begin position="1"/>
        <end position="53"/>
    </location>
</feature>
<dbReference type="Proteomes" id="UP000224006">
    <property type="component" value="Chromosome V"/>
</dbReference>
<name>A0A2A9MHC3_BESBE</name>
<feature type="region of interest" description="Disordered" evidence="2">
    <location>
        <begin position="465"/>
        <end position="497"/>
    </location>
</feature>
<feature type="region of interest" description="Disordered" evidence="2">
    <location>
        <begin position="1038"/>
        <end position="1121"/>
    </location>
</feature>
<feature type="compositionally biased region" description="Low complexity" evidence="2">
    <location>
        <begin position="681"/>
        <end position="699"/>
    </location>
</feature>
<evidence type="ECO:0000313" key="4">
    <source>
        <dbReference type="Proteomes" id="UP000224006"/>
    </source>
</evidence>
<reference evidence="3 4" key="1">
    <citation type="submission" date="2017-09" db="EMBL/GenBank/DDBJ databases">
        <title>Genome sequencing of Besnoitia besnoiti strain Bb-Ger1.</title>
        <authorList>
            <person name="Schares G."/>
            <person name="Venepally P."/>
            <person name="Lorenzi H.A."/>
        </authorList>
    </citation>
    <scope>NUCLEOTIDE SEQUENCE [LARGE SCALE GENOMIC DNA]</scope>
    <source>
        <strain evidence="3 4">Bb-Ger1</strain>
    </source>
</reference>
<feature type="compositionally biased region" description="Basic and acidic residues" evidence="2">
    <location>
        <begin position="360"/>
        <end position="378"/>
    </location>
</feature>
<keyword evidence="1" id="KW-0175">Coiled coil</keyword>
<dbReference type="AlphaFoldDB" id="A0A2A9MHC3"/>
<feature type="compositionally biased region" description="Low complexity" evidence="2">
    <location>
        <begin position="637"/>
        <end position="647"/>
    </location>
</feature>
<proteinExistence type="predicted"/>
<keyword evidence="4" id="KW-1185">Reference proteome</keyword>
<accession>A0A2A9MHC3</accession>
<dbReference type="EMBL" id="NWUJ01000005">
    <property type="protein sequence ID" value="PFH35053.1"/>
    <property type="molecule type" value="Genomic_DNA"/>
</dbReference>
<feature type="compositionally biased region" description="Low complexity" evidence="2">
    <location>
        <begin position="805"/>
        <end position="827"/>
    </location>
</feature>
<gene>
    <name evidence="3" type="ORF">BESB_059400</name>
</gene>
<dbReference type="OrthoDB" id="333004at2759"/>
<feature type="compositionally biased region" description="Low complexity" evidence="2">
    <location>
        <begin position="870"/>
        <end position="879"/>
    </location>
</feature>
<feature type="region of interest" description="Disordered" evidence="2">
    <location>
        <begin position="794"/>
        <end position="888"/>
    </location>
</feature>
<comment type="caution">
    <text evidence="3">The sequence shown here is derived from an EMBL/GenBank/DDBJ whole genome shotgun (WGS) entry which is preliminary data.</text>
</comment>
<dbReference type="GeneID" id="40310868"/>
<feature type="compositionally biased region" description="Low complexity" evidence="2">
    <location>
        <begin position="718"/>
        <end position="732"/>
    </location>
</feature>
<feature type="compositionally biased region" description="Basic and acidic residues" evidence="2">
    <location>
        <begin position="1087"/>
        <end position="1099"/>
    </location>
</feature>
<protein>
    <submittedName>
        <fullName evidence="3">Uncharacterized protein</fullName>
    </submittedName>
</protein>
<organism evidence="3 4">
    <name type="scientific">Besnoitia besnoiti</name>
    <name type="common">Apicomplexan protozoan</name>
    <dbReference type="NCBI Taxonomy" id="94643"/>
    <lineage>
        <taxon>Eukaryota</taxon>
        <taxon>Sar</taxon>
        <taxon>Alveolata</taxon>
        <taxon>Apicomplexa</taxon>
        <taxon>Conoidasida</taxon>
        <taxon>Coccidia</taxon>
        <taxon>Eucoccidiorida</taxon>
        <taxon>Eimeriorina</taxon>
        <taxon>Sarcocystidae</taxon>
        <taxon>Besnoitia</taxon>
    </lineage>
</organism>
<feature type="coiled-coil region" evidence="1">
    <location>
        <begin position="430"/>
        <end position="457"/>
    </location>
</feature>
<feature type="region of interest" description="Disordered" evidence="2">
    <location>
        <begin position="604"/>
        <end position="747"/>
    </location>
</feature>
<feature type="compositionally biased region" description="Low complexity" evidence="2">
    <location>
        <begin position="544"/>
        <end position="559"/>
    </location>
</feature>
<feature type="region of interest" description="Disordered" evidence="2">
    <location>
        <begin position="315"/>
        <end position="395"/>
    </location>
</feature>
<feature type="compositionally biased region" description="Basic and acidic residues" evidence="2">
    <location>
        <begin position="910"/>
        <end position="919"/>
    </location>
</feature>
<feature type="compositionally biased region" description="Basic and acidic residues" evidence="2">
    <location>
        <begin position="928"/>
        <end position="947"/>
    </location>
</feature>
<feature type="region of interest" description="Disordered" evidence="2">
    <location>
        <begin position="902"/>
        <end position="953"/>
    </location>
</feature>
<evidence type="ECO:0000256" key="2">
    <source>
        <dbReference type="SAM" id="MobiDB-lite"/>
    </source>
</evidence>
<feature type="compositionally biased region" description="Low complexity" evidence="2">
    <location>
        <begin position="14"/>
        <end position="25"/>
    </location>
</feature>
<feature type="compositionally biased region" description="Low complexity" evidence="2">
    <location>
        <begin position="315"/>
        <end position="337"/>
    </location>
</feature>
<dbReference type="KEGG" id="bbes:BESB_059400"/>
<feature type="region of interest" description="Disordered" evidence="2">
    <location>
        <begin position="536"/>
        <end position="559"/>
    </location>
</feature>
<dbReference type="RefSeq" id="XP_029219062.1">
    <property type="nucleotide sequence ID" value="XM_029364354.1"/>
</dbReference>
<sequence length="1180" mass="124732">MKDRLACPARRCASSESPSSSAPSSDLDGEGERGPLAASGTERASPFCEGGQAPRNVQMREHNAVGVLREEPLRMSARLFLRQCFYVLTFELSAAASPAGTCELSVAARNEAEGAAYVGSFPRAFVEEMTRRTGRGASMEAFWGLLRRAVRHRAGRADSRAEGEPDTASAATGDAELDEVTLNLWDGTDLEALRRSAGGPAKRPSLSDAGGKHFLIVTHRVGARRVHYPLALLRQGRKAERAPAPAQDVRREGENAVLATACEAEAGAVPSGAGLDAHRVASASAAGWPSSPSRGFSAARLASPPGSALVSAVELSSARSATTPRRAASLRRPGEPQLEGEEPLRDAGKALQRAAAGRDAGCRDESHSRALSRRESRRPSLASTQEAPVEQSDGTLEARRLATRLQHVETELLVTARQLDAERHLRAREAARLRNELEKARHTETALRNRIRELEATLRLTSFRSSRSPSTLSLLPPTTRPSPSLTSSRVSSASSSRRGSAATAVGVCAAGARGAASPLSGLAGSGTSIRRVFSHEHPSLRQTASSPRASSPFSSFSRSSPRFLGTAALGGVRTLNGIPVRYVRRGGGALVPVPIDDSSSDCLLAPGGRGRRRSASSASLETFYRRDDTTRGRARSRSASLDGGSARPKASSAGGRVPLSRSSSARGLGAFGANPPRAGFRSSSPMSLLSSSSTSSLRPSIPPRGGQPAARSAARQGSLRSPSRELSSSAPRQHLRGHAGKAAPLPPCNAWSERERFLYGTDPRDEVRAGLGTRQQLLRGVDCSVNGPAGGFEGRRLSSAARHPSSSAVGSRGASSWASVSAAQSLSRDATPPADADAYGDEEGSRFSGPGFSRVEGVGGDSHLRQWLRGPAPGEAEPAAQDRADREASSYVMVPVVELRRLLQGNPQTHEPRRREPHDPYSCTPVEKWGDGPAVRHPDRGEAHSTSERGGSADWVSSARLGFGESSPRPAAASDANVYSAPLAGSCEESNKGTDVGQQASQEAVALREGTGGVKWLSEGFVQFERESQKARAFLPHLLDPDRQESGAGGVSHARHEITRKPDMNLHARDLEERTSAGVGDGSTQQDKADAPRSGRDSELALENDVPGCAEGAAATQTGNERKRVEAICSFPPFPKKGDEGGASASPYSEIDRRLSALQDFLKSTRQTFKMLERGESIAL</sequence>
<dbReference type="VEuPathDB" id="ToxoDB:BESB_059400"/>